<dbReference type="PANTHER" id="PTHR43976:SF9">
    <property type="entry name" value="OXIDOREDUCTASE"/>
    <property type="match status" value="1"/>
</dbReference>
<dbReference type="PRINTS" id="PR00081">
    <property type="entry name" value="GDHRDH"/>
</dbReference>
<dbReference type="GO" id="GO:0016491">
    <property type="term" value="F:oxidoreductase activity"/>
    <property type="evidence" value="ECO:0007669"/>
    <property type="project" value="UniProtKB-KW"/>
</dbReference>
<dbReference type="InterPro" id="IPR036291">
    <property type="entry name" value="NAD(P)-bd_dom_sf"/>
</dbReference>
<comment type="caution">
    <text evidence="3">The sequence shown here is derived from an EMBL/GenBank/DDBJ whole genome shotgun (WGS) entry which is preliminary data.</text>
</comment>
<dbReference type="SUPFAM" id="SSF51735">
    <property type="entry name" value="NAD(P)-binding Rossmann-fold domains"/>
    <property type="match status" value="1"/>
</dbReference>
<dbReference type="EMBL" id="JAZGZR010000009">
    <property type="protein sequence ID" value="MFK7049265.1"/>
    <property type="molecule type" value="Genomic_DNA"/>
</dbReference>
<evidence type="ECO:0000313" key="2">
    <source>
        <dbReference type="EMBL" id="MFK7049265.1"/>
    </source>
</evidence>
<dbReference type="RefSeq" id="WP_088394565.1">
    <property type="nucleotide sequence ID" value="NZ_CP067378.1"/>
</dbReference>
<dbReference type="Pfam" id="PF00106">
    <property type="entry name" value="adh_short"/>
    <property type="match status" value="1"/>
</dbReference>
<evidence type="ECO:0000256" key="1">
    <source>
        <dbReference type="RuleBase" id="RU000363"/>
    </source>
</evidence>
<dbReference type="EMBL" id="MTCZ01000197">
    <property type="protein sequence ID" value="OWP82966.1"/>
    <property type="molecule type" value="Genomic_DNA"/>
</dbReference>
<reference evidence="3 4" key="1">
    <citation type="journal article" date="2017" name="Infect. Genet. Evol.">
        <title>Comparative genome analysis of fish pathogen Flavobacterium columnare reveals extensive sequence diversity within the species.</title>
        <authorList>
            <person name="Kayansamruaj P."/>
            <person name="Dong H.T."/>
            <person name="Hirono I."/>
            <person name="Kondo H."/>
            <person name="Senapin S."/>
            <person name="Rodkhum C."/>
        </authorList>
    </citation>
    <scope>NUCLEOTIDE SEQUENCE [LARGE SCALE GENOMIC DNA]</scope>
    <source>
        <strain evidence="3 4">1215</strain>
    </source>
</reference>
<accession>A0A246GFS2</accession>
<dbReference type="PRINTS" id="PR00080">
    <property type="entry name" value="SDRFAMILY"/>
</dbReference>
<keyword evidence="5" id="KW-1185">Reference proteome</keyword>
<dbReference type="AlphaFoldDB" id="A0A246GFS2"/>
<keyword evidence="2" id="KW-0560">Oxidoreductase</keyword>
<organism evidence="3 4">
    <name type="scientific">Flavobacterium davisii</name>
    <dbReference type="NCBI Taxonomy" id="2906077"/>
    <lineage>
        <taxon>Bacteria</taxon>
        <taxon>Pseudomonadati</taxon>
        <taxon>Bacteroidota</taxon>
        <taxon>Flavobacteriia</taxon>
        <taxon>Flavobacteriales</taxon>
        <taxon>Flavobacteriaceae</taxon>
        <taxon>Flavobacterium</taxon>
    </lineage>
</organism>
<dbReference type="EC" id="1.1.-.-" evidence="2"/>
<dbReference type="OrthoDB" id="822355at2"/>
<comment type="similarity">
    <text evidence="1">Belongs to the short-chain dehydrogenases/reductases (SDR) family.</text>
</comment>
<proteinExistence type="inferred from homology"/>
<sequence length="289" mass="31913">MKKILITGASGGLGRLTVLTLLQKGHQVAASILDINGKDRTIAEELKQAGAKIIEIDVTNEDSVTNGVKKAISDLKGLDVLINNAGLGVIGIQELFTPTDFQKIFDINVFGVQRMNRAVVPYFREKGEGLIIYTSSILGRIALPFYGTYQASKWALEALAENYRVELSIFGIENCIVEPGGFLTSFSENLLKTSDIDRELTYGDFAKAPENALKNSENLLKNNPQQDPQKVADAFSELIDKPKGEKPFRTVVDFIGMGEHVQKYNDHLEQIMLGIYSNSGNENMLRVKK</sequence>
<evidence type="ECO:0000313" key="3">
    <source>
        <dbReference type="EMBL" id="OWP82966.1"/>
    </source>
</evidence>
<protein>
    <submittedName>
        <fullName evidence="2">SDR family oxidoreductase</fullName>
        <ecNumber evidence="2">1.1.-.-</ecNumber>
    </submittedName>
    <submittedName>
        <fullName evidence="3">Short-chain dehydrogenase</fullName>
    </submittedName>
</protein>
<dbReference type="CDD" id="cd05374">
    <property type="entry name" value="17beta-HSD-like_SDR_c"/>
    <property type="match status" value="1"/>
</dbReference>
<dbReference type="InterPro" id="IPR051911">
    <property type="entry name" value="SDR_oxidoreductase"/>
</dbReference>
<evidence type="ECO:0000313" key="4">
    <source>
        <dbReference type="Proteomes" id="UP000197768"/>
    </source>
</evidence>
<reference evidence="2 5" key="2">
    <citation type="submission" date="2024-02" db="EMBL/GenBank/DDBJ databases">
        <title>Comparative Genomic Analysis of Flavobacterium Species Causing Columnaris Disease of Freshwater Fish in Thailand: Insights into Virulence and Resistance Mechanisms.</title>
        <authorList>
            <person name="Nguyen D."/>
            <person name="Chokmangmeepisarn P."/>
            <person name="Khianchaikhan K."/>
            <person name="Morishita M."/>
            <person name="Bunnoy A."/>
            <person name="Rodkhum C."/>
        </authorList>
    </citation>
    <scope>NUCLEOTIDE SEQUENCE [LARGE SCALE GENOMIC DNA]</scope>
    <source>
        <strain evidence="2 5">KCRT2007</strain>
    </source>
</reference>
<name>A0A246GFS2_9FLAO</name>
<evidence type="ECO:0000313" key="5">
    <source>
        <dbReference type="Proteomes" id="UP001621813"/>
    </source>
</evidence>
<dbReference type="Proteomes" id="UP001621813">
    <property type="component" value="Unassembled WGS sequence"/>
</dbReference>
<gene>
    <name evidence="3" type="ORF">BWK59_13030</name>
    <name evidence="2" type="ORF">V3Q77_05110</name>
</gene>
<dbReference type="Gene3D" id="3.40.50.720">
    <property type="entry name" value="NAD(P)-binding Rossmann-like Domain"/>
    <property type="match status" value="1"/>
</dbReference>
<dbReference type="InterPro" id="IPR002347">
    <property type="entry name" value="SDR_fam"/>
</dbReference>
<dbReference type="PANTHER" id="PTHR43976">
    <property type="entry name" value="SHORT CHAIN DEHYDROGENASE"/>
    <property type="match status" value="1"/>
</dbReference>
<dbReference type="Proteomes" id="UP000197768">
    <property type="component" value="Unassembled WGS sequence"/>
</dbReference>